<dbReference type="AlphaFoldDB" id="A0A382FLE9"/>
<evidence type="ECO:0000256" key="1">
    <source>
        <dbReference type="SAM" id="Phobius"/>
    </source>
</evidence>
<keyword evidence="1" id="KW-1133">Transmembrane helix</keyword>
<keyword evidence="1" id="KW-0812">Transmembrane</keyword>
<sequence>MYESNPFIGESSFISAPTICADCAAILIILIVSFQNKPPGSGVPVAGIKLESKPSTSNVIYTFLFLMIFFNWFK</sequence>
<name>A0A382FLE9_9ZZZZ</name>
<feature type="non-terminal residue" evidence="2">
    <location>
        <position position="74"/>
    </location>
</feature>
<accession>A0A382FLE9</accession>
<gene>
    <name evidence="2" type="ORF">METZ01_LOCUS215655</name>
</gene>
<keyword evidence="1" id="KW-0472">Membrane</keyword>
<feature type="transmembrane region" description="Helical" evidence="1">
    <location>
        <begin position="55"/>
        <end position="73"/>
    </location>
</feature>
<proteinExistence type="predicted"/>
<protein>
    <submittedName>
        <fullName evidence="2">Uncharacterized protein</fullName>
    </submittedName>
</protein>
<feature type="transmembrane region" description="Helical" evidence="1">
    <location>
        <begin position="12"/>
        <end position="35"/>
    </location>
</feature>
<dbReference type="EMBL" id="UINC01050162">
    <property type="protein sequence ID" value="SVB62801.1"/>
    <property type="molecule type" value="Genomic_DNA"/>
</dbReference>
<reference evidence="2" key="1">
    <citation type="submission" date="2018-05" db="EMBL/GenBank/DDBJ databases">
        <authorList>
            <person name="Lanie J.A."/>
            <person name="Ng W.-L."/>
            <person name="Kazmierczak K.M."/>
            <person name="Andrzejewski T.M."/>
            <person name="Davidsen T.M."/>
            <person name="Wayne K.J."/>
            <person name="Tettelin H."/>
            <person name="Glass J.I."/>
            <person name="Rusch D."/>
            <person name="Podicherti R."/>
            <person name="Tsui H.-C.T."/>
            <person name="Winkler M.E."/>
        </authorList>
    </citation>
    <scope>NUCLEOTIDE SEQUENCE</scope>
</reference>
<organism evidence="2">
    <name type="scientific">marine metagenome</name>
    <dbReference type="NCBI Taxonomy" id="408172"/>
    <lineage>
        <taxon>unclassified sequences</taxon>
        <taxon>metagenomes</taxon>
        <taxon>ecological metagenomes</taxon>
    </lineage>
</organism>
<evidence type="ECO:0000313" key="2">
    <source>
        <dbReference type="EMBL" id="SVB62801.1"/>
    </source>
</evidence>